<evidence type="ECO:0000313" key="3">
    <source>
        <dbReference type="Proteomes" id="UP001500618"/>
    </source>
</evidence>
<dbReference type="PROSITE" id="PS51257">
    <property type="entry name" value="PROKAR_LIPOPROTEIN"/>
    <property type="match status" value="1"/>
</dbReference>
<dbReference type="EMBL" id="BAAANY010000007">
    <property type="protein sequence ID" value="GAA1669706.1"/>
    <property type="molecule type" value="Genomic_DNA"/>
</dbReference>
<reference evidence="2 3" key="1">
    <citation type="journal article" date="2019" name="Int. J. Syst. Evol. Microbiol.">
        <title>The Global Catalogue of Microorganisms (GCM) 10K type strain sequencing project: providing services to taxonomists for standard genome sequencing and annotation.</title>
        <authorList>
            <consortium name="The Broad Institute Genomics Platform"/>
            <consortium name="The Broad Institute Genome Sequencing Center for Infectious Disease"/>
            <person name="Wu L."/>
            <person name="Ma J."/>
        </authorList>
    </citation>
    <scope>NUCLEOTIDE SEQUENCE [LARGE SCALE GENOMIC DNA]</scope>
    <source>
        <strain evidence="2 3">JCM 14718</strain>
    </source>
</reference>
<name>A0ABN2GDX7_9ACTN</name>
<keyword evidence="1" id="KW-0732">Signal</keyword>
<sequence>MAGRTLTLATVLLTGALALTGCGLLTKKTTAPAAPPVVAAASPSASASSDSGSAETSVPDPCTLITDNDVSVAVGKPVAKHFPGTNGPILSCEWTLDPAFLVVRITLTRTTREAFDSAQKLDSSSKPVTDVGDAAYVGGDQDLRVLKGTFLMTLKYSDTAHPESQLAANKTVAAKVLPKLT</sequence>
<comment type="caution">
    <text evidence="2">The sequence shown here is derived from an EMBL/GenBank/DDBJ whole genome shotgun (WGS) entry which is preliminary data.</text>
</comment>
<dbReference type="InterPro" id="IPR024520">
    <property type="entry name" value="DUF3558"/>
</dbReference>
<organism evidence="2 3">
    <name type="scientific">Fodinicola feengrottensis</name>
    <dbReference type="NCBI Taxonomy" id="435914"/>
    <lineage>
        <taxon>Bacteria</taxon>
        <taxon>Bacillati</taxon>
        <taxon>Actinomycetota</taxon>
        <taxon>Actinomycetes</taxon>
        <taxon>Mycobacteriales</taxon>
        <taxon>Fodinicola</taxon>
    </lineage>
</organism>
<evidence type="ECO:0000313" key="2">
    <source>
        <dbReference type="EMBL" id="GAA1669706.1"/>
    </source>
</evidence>
<feature type="signal peptide" evidence="1">
    <location>
        <begin position="1"/>
        <end position="33"/>
    </location>
</feature>
<feature type="chain" id="PRO_5047007546" description="DUF3558 domain-containing protein" evidence="1">
    <location>
        <begin position="34"/>
        <end position="181"/>
    </location>
</feature>
<proteinExistence type="predicted"/>
<protein>
    <recommendedName>
        <fullName evidence="4">DUF3558 domain-containing protein</fullName>
    </recommendedName>
</protein>
<gene>
    <name evidence="2" type="ORF">GCM10009765_18980</name>
</gene>
<dbReference type="Pfam" id="PF12079">
    <property type="entry name" value="DUF3558"/>
    <property type="match status" value="1"/>
</dbReference>
<dbReference type="Proteomes" id="UP001500618">
    <property type="component" value="Unassembled WGS sequence"/>
</dbReference>
<evidence type="ECO:0008006" key="4">
    <source>
        <dbReference type="Google" id="ProtNLM"/>
    </source>
</evidence>
<evidence type="ECO:0000256" key="1">
    <source>
        <dbReference type="SAM" id="SignalP"/>
    </source>
</evidence>
<keyword evidence="3" id="KW-1185">Reference proteome</keyword>
<accession>A0ABN2GDX7</accession>
<dbReference type="RefSeq" id="WP_344309008.1">
    <property type="nucleotide sequence ID" value="NZ_BAAANY010000007.1"/>
</dbReference>